<keyword evidence="1" id="KW-1133">Transmembrane helix</keyword>
<reference evidence="2 3" key="1">
    <citation type="submission" date="2018-08" db="EMBL/GenBank/DDBJ databases">
        <title>Genome and evolution of the arbuscular mycorrhizal fungus Diversispora epigaea (formerly Glomus versiforme) and its bacterial endosymbionts.</title>
        <authorList>
            <person name="Sun X."/>
            <person name="Fei Z."/>
            <person name="Harrison M."/>
        </authorList>
    </citation>
    <scope>NUCLEOTIDE SEQUENCE [LARGE SCALE GENOMIC DNA]</scope>
    <source>
        <strain evidence="2 3">IT104</strain>
    </source>
</reference>
<name>A0A397HAS9_9GLOM</name>
<dbReference type="EMBL" id="PQFF01000331">
    <property type="protein sequence ID" value="RHZ59078.1"/>
    <property type="molecule type" value="Genomic_DNA"/>
</dbReference>
<keyword evidence="1" id="KW-0472">Membrane</keyword>
<evidence type="ECO:0000313" key="2">
    <source>
        <dbReference type="EMBL" id="RHZ59078.1"/>
    </source>
</evidence>
<feature type="transmembrane region" description="Helical" evidence="1">
    <location>
        <begin position="94"/>
        <end position="116"/>
    </location>
</feature>
<organism evidence="2 3">
    <name type="scientific">Diversispora epigaea</name>
    <dbReference type="NCBI Taxonomy" id="1348612"/>
    <lineage>
        <taxon>Eukaryota</taxon>
        <taxon>Fungi</taxon>
        <taxon>Fungi incertae sedis</taxon>
        <taxon>Mucoromycota</taxon>
        <taxon>Glomeromycotina</taxon>
        <taxon>Glomeromycetes</taxon>
        <taxon>Diversisporales</taxon>
        <taxon>Diversisporaceae</taxon>
        <taxon>Diversispora</taxon>
    </lineage>
</organism>
<evidence type="ECO:0000256" key="1">
    <source>
        <dbReference type="SAM" id="Phobius"/>
    </source>
</evidence>
<evidence type="ECO:0008006" key="4">
    <source>
        <dbReference type="Google" id="ProtNLM"/>
    </source>
</evidence>
<evidence type="ECO:0000313" key="3">
    <source>
        <dbReference type="Proteomes" id="UP000266861"/>
    </source>
</evidence>
<comment type="caution">
    <text evidence="2">The sequence shown here is derived from an EMBL/GenBank/DDBJ whole genome shotgun (WGS) entry which is preliminary data.</text>
</comment>
<sequence>MCTLVTELLSRAEEPKESISSIISEEHATEISTWIDFKKMTNIPYKFELILFKVARTDEIFGGYNPLAWNNNNNDNKWTKQKIMMVVSVNSPIFVPWFSYSIYLLVYIDIIIIRIYNMYMYTKEYFIKKVGLEVGLTGTLKLIKLTKNPRYNRYLMIIFMIVDSEYYTFHLSRLRDNPEYIRVVALKELKDYKYDIFEFLKKIKYDDYYSYCFAKFFGISKNPST</sequence>
<dbReference type="Proteomes" id="UP000266861">
    <property type="component" value="Unassembled WGS sequence"/>
</dbReference>
<keyword evidence="1" id="KW-0812">Transmembrane</keyword>
<protein>
    <recommendedName>
        <fullName evidence="4">TLDc domain-containing protein</fullName>
    </recommendedName>
</protein>
<accession>A0A397HAS9</accession>
<proteinExistence type="predicted"/>
<gene>
    <name evidence="2" type="ORF">Glove_365g157</name>
</gene>
<dbReference type="OrthoDB" id="2318560at2759"/>
<dbReference type="AlphaFoldDB" id="A0A397HAS9"/>
<keyword evidence="3" id="KW-1185">Reference proteome</keyword>